<keyword evidence="3 5" id="KW-1133">Transmembrane helix</keyword>
<dbReference type="InterPro" id="IPR056579">
    <property type="entry name" value="Ufl1_N"/>
</dbReference>
<feature type="domain" description="TLC" evidence="6">
    <location>
        <begin position="213"/>
        <end position="443"/>
    </location>
</feature>
<feature type="transmembrane region" description="Helical" evidence="5">
    <location>
        <begin position="298"/>
        <end position="318"/>
    </location>
</feature>
<gene>
    <name evidence="7" type="ORF">Ahy_B02g059086</name>
</gene>
<dbReference type="GO" id="GO:0005789">
    <property type="term" value="C:endoplasmic reticulum membrane"/>
    <property type="evidence" value="ECO:0007669"/>
    <property type="project" value="UniProtKB-SubCell"/>
</dbReference>
<evidence type="ECO:0000313" key="7">
    <source>
        <dbReference type="EMBL" id="RYR25378.1"/>
    </source>
</evidence>
<evidence type="ECO:0000256" key="1">
    <source>
        <dbReference type="ARBA" id="ARBA00004477"/>
    </source>
</evidence>
<dbReference type="InterPro" id="IPR006634">
    <property type="entry name" value="TLC-dom"/>
</dbReference>
<proteinExistence type="predicted"/>
<evidence type="ECO:0000256" key="3">
    <source>
        <dbReference type="ARBA" id="ARBA00022989"/>
    </source>
</evidence>
<name>A0A445AG68_ARAHY</name>
<evidence type="ECO:0000256" key="5">
    <source>
        <dbReference type="SAM" id="Phobius"/>
    </source>
</evidence>
<feature type="transmembrane region" description="Helical" evidence="5">
    <location>
        <begin position="273"/>
        <end position="291"/>
    </location>
</feature>
<dbReference type="GO" id="GO:0046513">
    <property type="term" value="P:ceramide biosynthetic process"/>
    <property type="evidence" value="ECO:0007669"/>
    <property type="project" value="InterPro"/>
</dbReference>
<dbReference type="SMART" id="SM00724">
    <property type="entry name" value="TLC"/>
    <property type="match status" value="1"/>
</dbReference>
<reference evidence="7 8" key="1">
    <citation type="submission" date="2019-01" db="EMBL/GenBank/DDBJ databases">
        <title>Sequencing of cultivated peanut Arachis hypogaea provides insights into genome evolution and oil improvement.</title>
        <authorList>
            <person name="Chen X."/>
        </authorList>
    </citation>
    <scope>NUCLEOTIDE SEQUENCE [LARGE SCALE GENOMIC DNA]</scope>
    <source>
        <strain evidence="8">cv. Fuhuasheng</strain>
        <tissue evidence="7">Leaves</tissue>
    </source>
</reference>
<dbReference type="PANTHER" id="PTHR12560">
    <property type="entry name" value="LONGEVITY ASSURANCE FACTOR 1 LAG1"/>
    <property type="match status" value="1"/>
</dbReference>
<dbReference type="InterPro" id="IPR016439">
    <property type="entry name" value="Lag1/Lac1-like"/>
</dbReference>
<sequence>MVRGAARGITVPTNLTVLWSSLQQLLQEMGGTGGVAVDESFFQSLFNGLVKEGEIQGSVRAGVHWTPAVTDMHLLRTVAAPMVDMLLHDLDEQNKLKNGVELQESPSSESISVSPGDRVAIPLKRLDKKLERTLLHSYRKGVLSEHYPRSGLSKELNFEEPNLQKSYLLPRITFSIHCFHGGVDLNKLGRRLIFGKGHKQLDFQNDKRRKKIRKFKESAWKCVYFLSAEVLALSVAYDEPWFTNTRNFWVGLGSQSGDRVVSSKHFRLKLKALYMYAAGLYSYSFFALIFWETRRSNFGVSIGHHVATFILIVLSYIFTPSPLPPTTPLPIRESLYSEAKLNPQTKTLGPPCNISAALLPPSVLSASSVAKPSLVAQRPPSPCPPSILHGFSVLLAWSSSPCRRSPSSPRSPFVSPSKSSILLACSAYILWVLIFRMLVRQIQARGKISDDVRSGYSTSKMASAIDTHQAIASLGMYVLNIMNYLSFEILKSIYNGAVANDYELRFQVLEEYNEKK</sequence>
<dbReference type="PANTHER" id="PTHR12560:SF46">
    <property type="entry name" value="TRAM, LAG1 AND CLN8 (TLC) LIPID-SENSING DOMAIN CONTAINING PROTEIN"/>
    <property type="match status" value="1"/>
</dbReference>
<evidence type="ECO:0000256" key="4">
    <source>
        <dbReference type="ARBA" id="ARBA00023136"/>
    </source>
</evidence>
<evidence type="ECO:0000313" key="8">
    <source>
        <dbReference type="Proteomes" id="UP000289738"/>
    </source>
</evidence>
<evidence type="ECO:0000259" key="6">
    <source>
        <dbReference type="SMART" id="SM00724"/>
    </source>
</evidence>
<organism evidence="7 8">
    <name type="scientific">Arachis hypogaea</name>
    <name type="common">Peanut</name>
    <dbReference type="NCBI Taxonomy" id="3818"/>
    <lineage>
        <taxon>Eukaryota</taxon>
        <taxon>Viridiplantae</taxon>
        <taxon>Streptophyta</taxon>
        <taxon>Embryophyta</taxon>
        <taxon>Tracheophyta</taxon>
        <taxon>Spermatophyta</taxon>
        <taxon>Magnoliopsida</taxon>
        <taxon>eudicotyledons</taxon>
        <taxon>Gunneridae</taxon>
        <taxon>Pentapetalae</taxon>
        <taxon>rosids</taxon>
        <taxon>fabids</taxon>
        <taxon>Fabales</taxon>
        <taxon>Fabaceae</taxon>
        <taxon>Papilionoideae</taxon>
        <taxon>50 kb inversion clade</taxon>
        <taxon>dalbergioids sensu lato</taxon>
        <taxon>Dalbergieae</taxon>
        <taxon>Pterocarpus clade</taxon>
        <taxon>Arachis</taxon>
    </lineage>
</organism>
<dbReference type="Proteomes" id="UP000289738">
    <property type="component" value="Chromosome B02"/>
</dbReference>
<comment type="subcellular location">
    <subcellularLocation>
        <location evidence="1">Endoplasmic reticulum membrane</location>
        <topology evidence="1">Multi-pass membrane protein</topology>
    </subcellularLocation>
</comment>
<dbReference type="EMBL" id="SDMP01000012">
    <property type="protein sequence ID" value="RYR25378.1"/>
    <property type="molecule type" value="Genomic_DNA"/>
</dbReference>
<dbReference type="Pfam" id="PF03798">
    <property type="entry name" value="TRAM_LAG1_CLN8"/>
    <property type="match status" value="1"/>
</dbReference>
<dbReference type="Pfam" id="PF09743">
    <property type="entry name" value="E3_UFM1_ligase"/>
    <property type="match status" value="1"/>
</dbReference>
<accession>A0A445AG68</accession>
<keyword evidence="4 5" id="KW-0472">Membrane</keyword>
<protein>
    <recommendedName>
        <fullName evidence="6">TLC domain-containing protein</fullName>
    </recommendedName>
</protein>
<dbReference type="AlphaFoldDB" id="A0A445AG68"/>
<dbReference type="STRING" id="3818.A0A445AG68"/>
<evidence type="ECO:0000256" key="2">
    <source>
        <dbReference type="ARBA" id="ARBA00022692"/>
    </source>
</evidence>
<comment type="caution">
    <text evidence="7">The sequence shown here is derived from an EMBL/GenBank/DDBJ whole genome shotgun (WGS) entry which is preliminary data.</text>
</comment>
<keyword evidence="8" id="KW-1185">Reference proteome</keyword>
<keyword evidence="2 5" id="KW-0812">Transmembrane</keyword>
<dbReference type="GO" id="GO:0050291">
    <property type="term" value="F:sphingosine N-acyltransferase activity"/>
    <property type="evidence" value="ECO:0007669"/>
    <property type="project" value="InterPro"/>
</dbReference>
<feature type="transmembrane region" description="Helical" evidence="5">
    <location>
        <begin position="421"/>
        <end position="439"/>
    </location>
</feature>